<keyword evidence="1" id="KW-0812">Transmembrane</keyword>
<feature type="transmembrane region" description="Helical" evidence="1">
    <location>
        <begin position="214"/>
        <end position="236"/>
    </location>
</feature>
<evidence type="ECO:0000313" key="2">
    <source>
        <dbReference type="EMBL" id="EDM77470.1"/>
    </source>
</evidence>
<proteinExistence type="predicted"/>
<comment type="caution">
    <text evidence="2">The sequence shown here is derived from an EMBL/GenBank/DDBJ whole genome shotgun (WGS) entry which is preliminary data.</text>
</comment>
<reference evidence="2 3" key="1">
    <citation type="submission" date="2007-06" db="EMBL/GenBank/DDBJ databases">
        <authorList>
            <person name="Shimkets L."/>
            <person name="Ferriera S."/>
            <person name="Johnson J."/>
            <person name="Kravitz S."/>
            <person name="Beeson K."/>
            <person name="Sutton G."/>
            <person name="Rogers Y.-H."/>
            <person name="Friedman R."/>
            <person name="Frazier M."/>
            <person name="Venter J.C."/>
        </authorList>
    </citation>
    <scope>NUCLEOTIDE SEQUENCE [LARGE SCALE GENOMIC DNA]</scope>
    <source>
        <strain evidence="2 3">SIR-1</strain>
    </source>
</reference>
<feature type="transmembrane region" description="Helical" evidence="1">
    <location>
        <begin position="242"/>
        <end position="260"/>
    </location>
</feature>
<accession>A6G9G2</accession>
<keyword evidence="1" id="KW-1133">Transmembrane helix</keyword>
<organism evidence="2 3">
    <name type="scientific">Plesiocystis pacifica SIR-1</name>
    <dbReference type="NCBI Taxonomy" id="391625"/>
    <lineage>
        <taxon>Bacteria</taxon>
        <taxon>Pseudomonadati</taxon>
        <taxon>Myxococcota</taxon>
        <taxon>Polyangia</taxon>
        <taxon>Nannocystales</taxon>
        <taxon>Nannocystaceae</taxon>
        <taxon>Plesiocystis</taxon>
    </lineage>
</organism>
<dbReference type="AlphaFoldDB" id="A6G9G2"/>
<evidence type="ECO:0000256" key="1">
    <source>
        <dbReference type="SAM" id="Phobius"/>
    </source>
</evidence>
<feature type="transmembrane region" description="Helical" evidence="1">
    <location>
        <begin position="36"/>
        <end position="58"/>
    </location>
</feature>
<name>A6G9G2_9BACT</name>
<evidence type="ECO:0000313" key="3">
    <source>
        <dbReference type="Proteomes" id="UP000005801"/>
    </source>
</evidence>
<gene>
    <name evidence="2" type="ORF">PPSIR1_24839</name>
</gene>
<keyword evidence="1" id="KW-0472">Membrane</keyword>
<dbReference type="Proteomes" id="UP000005801">
    <property type="component" value="Unassembled WGS sequence"/>
</dbReference>
<sequence>MSTLQTTLSPHLGRATKIVLIHRRSSEFRMRGVWEVLLMLFALPFVVVYILGVGILMIGGGAFGGGGGGFESDGGGGGSGRSSGSGRGGAEVKVSRFRRYFATLEVRLLDKAGTCLAQHSTRIDDAGQADRFVAEVLELAAGARLLVEERAAVSDDPHAAGLLAAHWYGGRPLMAAPQTRNVAELEEALALGGFVVERDGSSVVISRQDKIIEFGAALFQLILVPALIGLGALAFTAQFGPFAPFVAVALIPMALVALVVKWAEVKTFLLEIIAGLLFAKERHRLELRPDGVHYRGRVLWSMQRMSTKGSALIGLQLRGTLTHDRAVDYEPAHIYLVSQQGTMVLPERFAGNHGPLLHAWLLAVLGQQLEAQRAADPSSRCAYCGSLYDWATTPNCPGCGAAHPMAHAPAWSPG</sequence>
<dbReference type="EMBL" id="ABCS01000045">
    <property type="protein sequence ID" value="EDM77470.1"/>
    <property type="molecule type" value="Genomic_DNA"/>
</dbReference>
<keyword evidence="3" id="KW-1185">Reference proteome</keyword>
<protein>
    <submittedName>
        <fullName evidence="2">Uncharacterized protein</fullName>
    </submittedName>
</protein>
<dbReference type="RefSeq" id="WP_006973357.1">
    <property type="nucleotide sequence ID" value="NZ_ABCS01000045.1"/>
</dbReference>